<keyword evidence="10" id="KW-1185">Reference proteome</keyword>
<dbReference type="InterPro" id="IPR020845">
    <property type="entry name" value="AMP-binding_CS"/>
</dbReference>
<evidence type="ECO:0000256" key="5">
    <source>
        <dbReference type="ARBA" id="ARBA00024484"/>
    </source>
</evidence>
<evidence type="ECO:0000256" key="6">
    <source>
        <dbReference type="ARBA" id="ARBA00032875"/>
    </source>
</evidence>
<dbReference type="Gene3D" id="3.30.300.30">
    <property type="match status" value="1"/>
</dbReference>
<dbReference type="CDD" id="cd05907">
    <property type="entry name" value="VL_LC_FACS_like"/>
    <property type="match status" value="1"/>
</dbReference>
<organism evidence="9 10">
    <name type="scientific">Luteococcus sanguinis</name>
    <dbReference type="NCBI Taxonomy" id="174038"/>
    <lineage>
        <taxon>Bacteria</taxon>
        <taxon>Bacillati</taxon>
        <taxon>Actinomycetota</taxon>
        <taxon>Actinomycetes</taxon>
        <taxon>Propionibacteriales</taxon>
        <taxon>Propionibacteriaceae</taxon>
        <taxon>Luteococcus</taxon>
    </lineage>
</organism>
<dbReference type="InterPro" id="IPR000873">
    <property type="entry name" value="AMP-dep_synth/lig_dom"/>
</dbReference>
<comment type="caution">
    <text evidence="9">The sequence shown here is derived from an EMBL/GenBank/DDBJ whole genome shotgun (WGS) entry which is preliminary data.</text>
</comment>
<dbReference type="PANTHER" id="PTHR43272">
    <property type="entry name" value="LONG-CHAIN-FATTY-ACID--COA LIGASE"/>
    <property type="match status" value="1"/>
</dbReference>
<evidence type="ECO:0000259" key="8">
    <source>
        <dbReference type="Pfam" id="PF00501"/>
    </source>
</evidence>
<dbReference type="EMBL" id="JBHSUA010000015">
    <property type="protein sequence ID" value="MFC6396694.1"/>
    <property type="molecule type" value="Genomic_DNA"/>
</dbReference>
<comment type="catalytic activity">
    <reaction evidence="5">
        <text>a long-chain fatty acid + ATP + CoA = a long-chain fatty acyl-CoA + AMP + diphosphate</text>
        <dbReference type="Rhea" id="RHEA:15421"/>
        <dbReference type="ChEBI" id="CHEBI:30616"/>
        <dbReference type="ChEBI" id="CHEBI:33019"/>
        <dbReference type="ChEBI" id="CHEBI:57287"/>
        <dbReference type="ChEBI" id="CHEBI:57560"/>
        <dbReference type="ChEBI" id="CHEBI:83139"/>
        <dbReference type="ChEBI" id="CHEBI:456215"/>
        <dbReference type="EC" id="6.2.1.3"/>
    </reaction>
    <physiologicalReaction direction="left-to-right" evidence="5">
        <dbReference type="Rhea" id="RHEA:15422"/>
    </physiologicalReaction>
</comment>
<dbReference type="Pfam" id="PF23562">
    <property type="entry name" value="AMP-binding_C_3"/>
    <property type="match status" value="1"/>
</dbReference>
<evidence type="ECO:0000313" key="9">
    <source>
        <dbReference type="EMBL" id="MFC6396694.1"/>
    </source>
</evidence>
<evidence type="ECO:0000256" key="4">
    <source>
        <dbReference type="ARBA" id="ARBA00023098"/>
    </source>
</evidence>
<sequence>MDNAAAQDVVADQSGTDHMSGGADHIDHMFRDADHIAHMFRDVVARHGNRPASRVRAGDGWSVQTYRQIDQRVQATARALVAAGIQRGDRVAIFANNSPEWFQADQACLRVGAVPTPIYATSTPEQITHIVNDSGTRIVFLGGRSEAERCLGARAEMPSLERLVSFEPVEADGVESLAGFERGDIARREELDAAVEQRMAEASGDDLASIIYTSGTTGAPKGVMLQHKALMAQCRALDVFFDPEPADHSLCFLPLSHALERAWTTYITSHGCMNTYVPNAKTVADMLVLAKPTLMVSVPKLYETVYATAHAKVADDPARKAVFDWALRVGGQCQRAYRKGKQPSAYWRAQLPLADKLVLSSIRQAMGGNKTVLACGGAPLRVQVEEFFSAAGMLLLQGFGLTEASPLVSFNPPTEFKFGSCGRVMPGGELKIGAESEILYRGPNLMAGYWNNPEATAAALDDEGWLHTGDGGYVDNEGYLVINDRLKDIIVTLNGKNISPQPIEGMLLADPLFEHAVLLGDNRPCLTLLVKPSLPHLEQIAKQRGIAFSNPSELVHNSEVMDELRARVQALTAKLPSHEQIRDLRVLVEDFTMDNGLLTPTLKVKRREVEKRFESMVDEMYAKIADRRKGKSED</sequence>
<evidence type="ECO:0000313" key="10">
    <source>
        <dbReference type="Proteomes" id="UP001596266"/>
    </source>
</evidence>
<dbReference type="PRINTS" id="PR00154">
    <property type="entry name" value="AMPBINDING"/>
</dbReference>
<dbReference type="InterPro" id="IPR042099">
    <property type="entry name" value="ANL_N_sf"/>
</dbReference>
<dbReference type="Pfam" id="PF00501">
    <property type="entry name" value="AMP-binding"/>
    <property type="match status" value="1"/>
</dbReference>
<evidence type="ECO:0000256" key="3">
    <source>
        <dbReference type="ARBA" id="ARBA00022832"/>
    </source>
</evidence>
<evidence type="ECO:0000256" key="1">
    <source>
        <dbReference type="ARBA" id="ARBA00006432"/>
    </source>
</evidence>
<dbReference type="RefSeq" id="WP_343884320.1">
    <property type="nucleotide sequence ID" value="NZ_BAAAKI010000001.1"/>
</dbReference>
<evidence type="ECO:0000256" key="2">
    <source>
        <dbReference type="ARBA" id="ARBA00022598"/>
    </source>
</evidence>
<accession>A0ABW1X1M6</accession>
<reference evidence="10" key="1">
    <citation type="journal article" date="2019" name="Int. J. Syst. Evol. Microbiol.">
        <title>The Global Catalogue of Microorganisms (GCM) 10K type strain sequencing project: providing services to taxonomists for standard genome sequencing and annotation.</title>
        <authorList>
            <consortium name="The Broad Institute Genomics Platform"/>
            <consortium name="The Broad Institute Genome Sequencing Center for Infectious Disease"/>
            <person name="Wu L."/>
            <person name="Ma J."/>
        </authorList>
    </citation>
    <scope>NUCLEOTIDE SEQUENCE [LARGE SCALE GENOMIC DNA]</scope>
    <source>
        <strain evidence="10">CGMCC 1.15277</strain>
    </source>
</reference>
<name>A0ABW1X1M6_9ACTN</name>
<proteinExistence type="inferred from homology"/>
<keyword evidence="2 9" id="KW-0436">Ligase</keyword>
<comment type="similarity">
    <text evidence="1">Belongs to the ATP-dependent AMP-binding enzyme family.</text>
</comment>
<keyword evidence="4" id="KW-0443">Lipid metabolism</keyword>
<dbReference type="Gene3D" id="3.40.50.12780">
    <property type="entry name" value="N-terminal domain of ligase-like"/>
    <property type="match status" value="1"/>
</dbReference>
<dbReference type="PANTHER" id="PTHR43272:SF32">
    <property type="entry name" value="AMP-DEPENDENT SYNTHETASE_LIGASE DOMAIN-CONTAINING PROTEIN"/>
    <property type="match status" value="1"/>
</dbReference>
<dbReference type="InterPro" id="IPR020459">
    <property type="entry name" value="AMP-binding"/>
</dbReference>
<dbReference type="PROSITE" id="PS00455">
    <property type="entry name" value="AMP_BINDING"/>
    <property type="match status" value="1"/>
</dbReference>
<protein>
    <recommendedName>
        <fullName evidence="6">Acyl-CoA synthetase</fullName>
    </recommendedName>
</protein>
<dbReference type="SUPFAM" id="SSF56801">
    <property type="entry name" value="Acetyl-CoA synthetase-like"/>
    <property type="match status" value="1"/>
</dbReference>
<dbReference type="Proteomes" id="UP001596266">
    <property type="component" value="Unassembled WGS sequence"/>
</dbReference>
<dbReference type="InterPro" id="IPR045851">
    <property type="entry name" value="AMP-bd_C_sf"/>
</dbReference>
<gene>
    <name evidence="9" type="ORF">ACFP57_06800</name>
</gene>
<dbReference type="GO" id="GO:0016874">
    <property type="term" value="F:ligase activity"/>
    <property type="evidence" value="ECO:0007669"/>
    <property type="project" value="UniProtKB-KW"/>
</dbReference>
<feature type="domain" description="AMP-dependent synthetase/ligase" evidence="8">
    <location>
        <begin position="40"/>
        <end position="450"/>
    </location>
</feature>
<evidence type="ECO:0000256" key="7">
    <source>
        <dbReference type="SAM" id="MobiDB-lite"/>
    </source>
</evidence>
<keyword evidence="3" id="KW-0276">Fatty acid metabolism</keyword>
<feature type="compositionally biased region" description="Low complexity" evidence="7">
    <location>
        <begin position="1"/>
        <end position="13"/>
    </location>
</feature>
<feature type="region of interest" description="Disordered" evidence="7">
    <location>
        <begin position="1"/>
        <end position="23"/>
    </location>
</feature>